<dbReference type="InParanoid" id="A0A165DFF6"/>
<evidence type="ECO:0000313" key="3">
    <source>
        <dbReference type="Proteomes" id="UP000076871"/>
    </source>
</evidence>
<dbReference type="AlphaFoldDB" id="A0A165DFF6"/>
<dbReference type="Proteomes" id="UP000076871">
    <property type="component" value="Unassembled WGS sequence"/>
</dbReference>
<keyword evidence="3" id="KW-1185">Reference proteome</keyword>
<dbReference type="RefSeq" id="XP_040762517.1">
    <property type="nucleotide sequence ID" value="XM_040912807.1"/>
</dbReference>
<evidence type="ECO:0000313" key="2">
    <source>
        <dbReference type="EMBL" id="KZT04777.1"/>
    </source>
</evidence>
<feature type="region of interest" description="Disordered" evidence="1">
    <location>
        <begin position="20"/>
        <end position="63"/>
    </location>
</feature>
<sequence>MFMRYLGGGVGHKGMVVRMPAESDHAGIPQDGDGSSDEDIVDEGQHDEDSGMTFNDGEQSQNMEDEEYDYGYVVDEENEADDGVAEGDDGGRDDMSSEEDEDAGVPFATL</sequence>
<organism evidence="2 3">
    <name type="scientific">Laetiporus sulphureus 93-53</name>
    <dbReference type="NCBI Taxonomy" id="1314785"/>
    <lineage>
        <taxon>Eukaryota</taxon>
        <taxon>Fungi</taxon>
        <taxon>Dikarya</taxon>
        <taxon>Basidiomycota</taxon>
        <taxon>Agaricomycotina</taxon>
        <taxon>Agaricomycetes</taxon>
        <taxon>Polyporales</taxon>
        <taxon>Laetiporus</taxon>
    </lineage>
</organism>
<name>A0A165DFF6_9APHY</name>
<reference evidence="2 3" key="1">
    <citation type="journal article" date="2016" name="Mol. Biol. Evol.">
        <title>Comparative Genomics of Early-Diverging Mushroom-Forming Fungi Provides Insights into the Origins of Lignocellulose Decay Capabilities.</title>
        <authorList>
            <person name="Nagy L.G."/>
            <person name="Riley R."/>
            <person name="Tritt A."/>
            <person name="Adam C."/>
            <person name="Daum C."/>
            <person name="Floudas D."/>
            <person name="Sun H."/>
            <person name="Yadav J.S."/>
            <person name="Pangilinan J."/>
            <person name="Larsson K.H."/>
            <person name="Matsuura K."/>
            <person name="Barry K."/>
            <person name="Labutti K."/>
            <person name="Kuo R."/>
            <person name="Ohm R.A."/>
            <person name="Bhattacharya S.S."/>
            <person name="Shirouzu T."/>
            <person name="Yoshinaga Y."/>
            <person name="Martin F.M."/>
            <person name="Grigoriev I.V."/>
            <person name="Hibbett D.S."/>
        </authorList>
    </citation>
    <scope>NUCLEOTIDE SEQUENCE [LARGE SCALE GENOMIC DNA]</scope>
    <source>
        <strain evidence="2 3">93-53</strain>
    </source>
</reference>
<accession>A0A165DFF6</accession>
<dbReference type="EMBL" id="KV427634">
    <property type="protein sequence ID" value="KZT04777.1"/>
    <property type="molecule type" value="Genomic_DNA"/>
</dbReference>
<protein>
    <submittedName>
        <fullName evidence="2">Uncharacterized protein</fullName>
    </submittedName>
</protein>
<feature type="compositionally biased region" description="Acidic residues" evidence="1">
    <location>
        <begin position="75"/>
        <end position="88"/>
    </location>
</feature>
<feature type="compositionally biased region" description="Polar residues" evidence="1">
    <location>
        <begin position="52"/>
        <end position="62"/>
    </location>
</feature>
<evidence type="ECO:0000256" key="1">
    <source>
        <dbReference type="SAM" id="MobiDB-lite"/>
    </source>
</evidence>
<feature type="region of interest" description="Disordered" evidence="1">
    <location>
        <begin position="75"/>
        <end position="110"/>
    </location>
</feature>
<proteinExistence type="predicted"/>
<gene>
    <name evidence="2" type="ORF">LAESUDRAFT_760801</name>
</gene>
<dbReference type="GeneID" id="63829835"/>